<comment type="caution">
    <text evidence="1">The sequence shown here is derived from an EMBL/GenBank/DDBJ whole genome shotgun (WGS) entry which is preliminary data.</text>
</comment>
<organism evidence="1 2">
    <name type="scientific">Euplotes crassus</name>
    <dbReference type="NCBI Taxonomy" id="5936"/>
    <lineage>
        <taxon>Eukaryota</taxon>
        <taxon>Sar</taxon>
        <taxon>Alveolata</taxon>
        <taxon>Ciliophora</taxon>
        <taxon>Intramacronucleata</taxon>
        <taxon>Spirotrichea</taxon>
        <taxon>Hypotrichia</taxon>
        <taxon>Euplotida</taxon>
        <taxon>Euplotidae</taxon>
        <taxon>Moneuplotes</taxon>
    </lineage>
</organism>
<dbReference type="Proteomes" id="UP001295684">
    <property type="component" value="Unassembled WGS sequence"/>
</dbReference>
<gene>
    <name evidence="1" type="ORF">ECRASSUSDP1_LOCUS294</name>
</gene>
<keyword evidence="2" id="KW-1185">Reference proteome</keyword>
<dbReference type="EMBL" id="CAMPGE010000272">
    <property type="protein sequence ID" value="CAI2359009.1"/>
    <property type="molecule type" value="Genomic_DNA"/>
</dbReference>
<reference evidence="1" key="1">
    <citation type="submission" date="2023-07" db="EMBL/GenBank/DDBJ databases">
        <authorList>
            <consortium name="AG Swart"/>
            <person name="Singh M."/>
            <person name="Singh A."/>
            <person name="Seah K."/>
            <person name="Emmerich C."/>
        </authorList>
    </citation>
    <scope>NUCLEOTIDE SEQUENCE</scope>
    <source>
        <strain evidence="1">DP1</strain>
    </source>
</reference>
<sequence length="679" mass="78917">MNTLSKKVFQAQKRVLAYKTMPLSPSIWSMRTFCATFGRRDIKVKPIMATKDEELAADLDNYLTNLHSIRDLHKKVRHFTHPKGFMLYRKNQMNASQDSSQELNSRKIRNHIIYNSLVIEKGTPETFGLKSSEMASKLFDSSLKIIKSSNSPLFENDKIHCLYQLSLITQTPKQKSLLKQTAEEVLYETQLNDLNNEAAIDSFLLVTHSGLHLEHKRLYNDILQQMCNKGRIYRIDEIRKAVVILNQAPILLKDEALRYYIPKLFQNNLSPLLPKTDIRTFHQISILLKNYRSVIPKQEHTKLAKVGIKRINRIAQGAERQNNPERDELEDSPFLSLLKMLESYSCIKDFSEAQIERICYQTQKIIETKALDVSFTFLLKVLERLNAFTGYNEASANLYEFLVQSIGESMGDQSFVNSKTLKKLAEFIKILEENQLLEKAFTDPEEKKTQEELENTPEIKEFDKRLQYVISRSLQEASLADLHWFFLQSTYRVDSILIAGKLELLNQKWANSRSINVSCKWFDILEKRKRFLQGQHEITKEIFSEIRQIDRDQKLIIQSTSIAINSKLESTSSGDGKSDLYNLNHWIKILNLDIKPYHNEIETGLMYSLEINLFKTLKRYKTDLELVKLIVKHRDQEGGLKDFYPTLPGLNIDLSIFMKRVKKGKYSPNQKNNLLALIS</sequence>
<evidence type="ECO:0000313" key="1">
    <source>
        <dbReference type="EMBL" id="CAI2359009.1"/>
    </source>
</evidence>
<name>A0AAD1X312_EUPCR</name>
<proteinExistence type="predicted"/>
<accession>A0AAD1X312</accession>
<evidence type="ECO:0000313" key="2">
    <source>
        <dbReference type="Proteomes" id="UP001295684"/>
    </source>
</evidence>
<protein>
    <submittedName>
        <fullName evidence="1">Uncharacterized protein</fullName>
    </submittedName>
</protein>
<dbReference type="AlphaFoldDB" id="A0AAD1X312"/>